<protein>
    <recommendedName>
        <fullName evidence="5">Histidine ammonia-lyase</fullName>
    </recommendedName>
</protein>
<keyword evidence="1" id="KW-0456">Lyase</keyword>
<keyword evidence="2" id="KW-1133">Transmembrane helix</keyword>
<dbReference type="Gene3D" id="1.20.120.1630">
    <property type="match status" value="1"/>
</dbReference>
<feature type="transmembrane region" description="Helical" evidence="2">
    <location>
        <begin position="180"/>
        <end position="202"/>
    </location>
</feature>
<dbReference type="InterPro" id="IPR008948">
    <property type="entry name" value="L-Aspartase-like"/>
</dbReference>
<dbReference type="CDD" id="cd00332">
    <property type="entry name" value="PAL-HAL"/>
    <property type="match status" value="1"/>
</dbReference>
<evidence type="ECO:0000313" key="3">
    <source>
        <dbReference type="EMBL" id="GIH41484.1"/>
    </source>
</evidence>
<dbReference type="Gene3D" id="1.10.275.10">
    <property type="entry name" value="Fumarase/aspartase (N-terminal domain)"/>
    <property type="match status" value="1"/>
</dbReference>
<keyword evidence="4" id="KW-1185">Reference proteome</keyword>
<accession>A0ABQ4G350</accession>
<dbReference type="EMBL" id="BOOC01000022">
    <property type="protein sequence ID" value="GIH41484.1"/>
    <property type="molecule type" value="Genomic_DNA"/>
</dbReference>
<dbReference type="PANTHER" id="PTHR10362">
    <property type="entry name" value="HISTIDINE AMMONIA-LYASE"/>
    <property type="match status" value="1"/>
</dbReference>
<dbReference type="RefSeq" id="WP_239103815.1">
    <property type="nucleotide sequence ID" value="NZ_BOOC01000022.1"/>
</dbReference>
<sequence>MIAAERALAMFAPLAAVWVAAAVRPPSERAVAAMILATAWNLLALSLVNAVALGAGWWRFGAEGAVVAGVPVDVLLGWALLWGALPAHAASRLPVPLTAAVLVWLDLAFMPIARPLVVLGRGWLLGEALAVALGLVPGLLLARWTSEGRRLAARAALQVVLAGGLMVAVPVALTGVWRQPAWLCGLAVQVVAVPMVLGVAAAREFATAGGGTPLPYDPPPRLVTGGPYAYVRNPMQVSIAAVYALLGALDGRFLLAAASAVAYGAGLAAWHEGLRLAERHGDDWAAYRRRVRPWLPRLRPAAVMPEAVVHVSSTCDLCRPLGWWIARRRPVRLRVLPAEAHPGRPRRMTYERADGLRAEGVAAFAHAAGHLHLGWALAGWVLLLPGIGWFAQVCADALGAGPRDLPASPPGGLGGLLERAPLPPRPAPGRLCLNRFIHASRLLVAGAGRSSAMASPVTGGTVPPVALDGRGLTGEAVARIAGGAAVTLDPRAVREAGDAWARAAQLTASGRVYGRSTGVGANRTVEVDPKDAATHGARLLRSHAGGAGTALPARQVRAMMAVRLNQLLAGGSGVRPAVVQALALALNAGVHPEIHEYGAVGTGDLSALAGLGLALAGELPWQGEGTPPPPVGLETGDALALMSSNALCLGQAALARQDLGRLLQASCAVTALSLLAVRGSAEAFAAPVHARRPHAGSIRAAAEIRRLIGAADRPAPPADRVQDPYALRCFPQVHGAALDACAALDDVLAVDLNAAAENPLISPDGPGGGPAAYHHGGFYAAHLALALDHLRPALLQTARLSAARLSALFEPAVTGLRPFLADDVPAGSGVLILEYSANAALAALWGEAGPATLGHAVLSRGVEEAASFATQSARQTLRAADAYRVVLGCELVAAVRALRQHHAVRPMGECDKDPVWQDLSVPAGRAFALADAALDPSMADRPLTADVAAATALLDRLADL</sequence>
<evidence type="ECO:0000256" key="2">
    <source>
        <dbReference type="SAM" id="Phobius"/>
    </source>
</evidence>
<dbReference type="InterPro" id="IPR024083">
    <property type="entry name" value="Fumarase/histidase_N"/>
</dbReference>
<dbReference type="Proteomes" id="UP000603904">
    <property type="component" value="Unassembled WGS sequence"/>
</dbReference>
<feature type="transmembrane region" description="Helical" evidence="2">
    <location>
        <begin position="97"/>
        <end position="117"/>
    </location>
</feature>
<feature type="transmembrane region" description="Helical" evidence="2">
    <location>
        <begin position="124"/>
        <end position="145"/>
    </location>
</feature>
<evidence type="ECO:0000256" key="1">
    <source>
        <dbReference type="ARBA" id="ARBA00023239"/>
    </source>
</evidence>
<feature type="transmembrane region" description="Helical" evidence="2">
    <location>
        <begin position="65"/>
        <end position="85"/>
    </location>
</feature>
<keyword evidence="2" id="KW-0812">Transmembrane</keyword>
<dbReference type="SUPFAM" id="SSF48557">
    <property type="entry name" value="L-aspartase-like"/>
    <property type="match status" value="1"/>
</dbReference>
<name>A0ABQ4G350_9ACTN</name>
<dbReference type="Pfam" id="PF00221">
    <property type="entry name" value="Lyase_aromatic"/>
    <property type="match status" value="1"/>
</dbReference>
<dbReference type="InterPro" id="IPR001106">
    <property type="entry name" value="Aromatic_Lyase"/>
</dbReference>
<feature type="transmembrane region" description="Helical" evidence="2">
    <location>
        <begin position="32"/>
        <end position="58"/>
    </location>
</feature>
<evidence type="ECO:0008006" key="5">
    <source>
        <dbReference type="Google" id="ProtNLM"/>
    </source>
</evidence>
<organism evidence="3 4">
    <name type="scientific">Microbispora corallina</name>
    <dbReference type="NCBI Taxonomy" id="83302"/>
    <lineage>
        <taxon>Bacteria</taxon>
        <taxon>Bacillati</taxon>
        <taxon>Actinomycetota</taxon>
        <taxon>Actinomycetes</taxon>
        <taxon>Streptosporangiales</taxon>
        <taxon>Streptosporangiaceae</taxon>
        <taxon>Microbispora</taxon>
    </lineage>
</organism>
<keyword evidence="2" id="KW-0472">Membrane</keyword>
<gene>
    <name evidence="3" type="ORF">Mco01_44840</name>
</gene>
<feature type="transmembrane region" description="Helical" evidence="2">
    <location>
        <begin position="151"/>
        <end position="173"/>
    </location>
</feature>
<reference evidence="3 4" key="1">
    <citation type="submission" date="2021-01" db="EMBL/GenBank/DDBJ databases">
        <title>Whole genome shotgun sequence of Microbispora corallina NBRC 16416.</title>
        <authorList>
            <person name="Komaki H."/>
            <person name="Tamura T."/>
        </authorList>
    </citation>
    <scope>NUCLEOTIDE SEQUENCE [LARGE SCALE GENOMIC DNA]</scope>
    <source>
        <strain evidence="3 4">NBRC 16416</strain>
    </source>
</reference>
<dbReference type="Gene3D" id="1.20.200.10">
    <property type="entry name" value="Fumarase/aspartase (Central domain)"/>
    <property type="match status" value="1"/>
</dbReference>
<evidence type="ECO:0000313" key="4">
    <source>
        <dbReference type="Proteomes" id="UP000603904"/>
    </source>
</evidence>
<proteinExistence type="predicted"/>
<comment type="caution">
    <text evidence="3">The sequence shown here is derived from an EMBL/GenBank/DDBJ whole genome shotgun (WGS) entry which is preliminary data.</text>
</comment>